<keyword evidence="3" id="KW-1185">Reference proteome</keyword>
<organism evidence="2 3">
    <name type="scientific">Acorus calamus</name>
    <name type="common">Sweet flag</name>
    <dbReference type="NCBI Taxonomy" id="4465"/>
    <lineage>
        <taxon>Eukaryota</taxon>
        <taxon>Viridiplantae</taxon>
        <taxon>Streptophyta</taxon>
        <taxon>Embryophyta</taxon>
        <taxon>Tracheophyta</taxon>
        <taxon>Spermatophyta</taxon>
        <taxon>Magnoliopsida</taxon>
        <taxon>Liliopsida</taxon>
        <taxon>Acoraceae</taxon>
        <taxon>Acorus</taxon>
    </lineage>
</organism>
<evidence type="ECO:0000313" key="3">
    <source>
        <dbReference type="Proteomes" id="UP001180020"/>
    </source>
</evidence>
<reference evidence="2" key="1">
    <citation type="journal article" date="2023" name="Nat. Commun.">
        <title>Diploid and tetraploid genomes of Acorus and the evolution of monocots.</title>
        <authorList>
            <person name="Ma L."/>
            <person name="Liu K.W."/>
            <person name="Li Z."/>
            <person name="Hsiao Y.Y."/>
            <person name="Qi Y."/>
            <person name="Fu T."/>
            <person name="Tang G.D."/>
            <person name="Zhang D."/>
            <person name="Sun W.H."/>
            <person name="Liu D.K."/>
            <person name="Li Y."/>
            <person name="Chen G.Z."/>
            <person name="Liu X.D."/>
            <person name="Liao X.Y."/>
            <person name="Jiang Y.T."/>
            <person name="Yu X."/>
            <person name="Hao Y."/>
            <person name="Huang J."/>
            <person name="Zhao X.W."/>
            <person name="Ke S."/>
            <person name="Chen Y.Y."/>
            <person name="Wu W.L."/>
            <person name="Hsu J.L."/>
            <person name="Lin Y.F."/>
            <person name="Huang M.D."/>
            <person name="Li C.Y."/>
            <person name="Huang L."/>
            <person name="Wang Z.W."/>
            <person name="Zhao X."/>
            <person name="Zhong W.Y."/>
            <person name="Peng D.H."/>
            <person name="Ahmad S."/>
            <person name="Lan S."/>
            <person name="Zhang J.S."/>
            <person name="Tsai W.C."/>
            <person name="Van de Peer Y."/>
            <person name="Liu Z.J."/>
        </authorList>
    </citation>
    <scope>NUCLEOTIDE SEQUENCE</scope>
    <source>
        <strain evidence="2">CP</strain>
    </source>
</reference>
<evidence type="ECO:0000259" key="1">
    <source>
        <dbReference type="Pfam" id="PF13966"/>
    </source>
</evidence>
<feature type="domain" description="Reverse transcriptase zinc-binding" evidence="1">
    <location>
        <begin position="78"/>
        <end position="157"/>
    </location>
</feature>
<evidence type="ECO:0000313" key="2">
    <source>
        <dbReference type="EMBL" id="KAK1324779.1"/>
    </source>
</evidence>
<name>A0AAV9FHT6_ACOCL</name>
<dbReference type="Pfam" id="PF13966">
    <property type="entry name" value="zf-RVT"/>
    <property type="match status" value="1"/>
</dbReference>
<gene>
    <name evidence="2" type="ORF">QJS10_CPA01g02347</name>
</gene>
<reference evidence="2" key="2">
    <citation type="submission" date="2023-06" db="EMBL/GenBank/DDBJ databases">
        <authorList>
            <person name="Ma L."/>
            <person name="Liu K.-W."/>
            <person name="Li Z."/>
            <person name="Hsiao Y.-Y."/>
            <person name="Qi Y."/>
            <person name="Fu T."/>
            <person name="Tang G."/>
            <person name="Zhang D."/>
            <person name="Sun W.-H."/>
            <person name="Liu D.-K."/>
            <person name="Li Y."/>
            <person name="Chen G.-Z."/>
            <person name="Liu X.-D."/>
            <person name="Liao X.-Y."/>
            <person name="Jiang Y.-T."/>
            <person name="Yu X."/>
            <person name="Hao Y."/>
            <person name="Huang J."/>
            <person name="Zhao X.-W."/>
            <person name="Ke S."/>
            <person name="Chen Y.-Y."/>
            <person name="Wu W.-L."/>
            <person name="Hsu J.-L."/>
            <person name="Lin Y.-F."/>
            <person name="Huang M.-D."/>
            <person name="Li C.-Y."/>
            <person name="Huang L."/>
            <person name="Wang Z.-W."/>
            <person name="Zhao X."/>
            <person name="Zhong W.-Y."/>
            <person name="Peng D.-H."/>
            <person name="Ahmad S."/>
            <person name="Lan S."/>
            <person name="Zhang J.-S."/>
            <person name="Tsai W.-C."/>
            <person name="Van De Peer Y."/>
            <person name="Liu Z.-J."/>
        </authorList>
    </citation>
    <scope>NUCLEOTIDE SEQUENCE</scope>
    <source>
        <strain evidence="2">CP</strain>
        <tissue evidence="2">Leaves</tissue>
    </source>
</reference>
<dbReference type="EMBL" id="JAUJYO010000001">
    <property type="protein sequence ID" value="KAK1324779.1"/>
    <property type="molecule type" value="Genomic_DNA"/>
</dbReference>
<protein>
    <recommendedName>
        <fullName evidence="1">Reverse transcriptase zinc-binding domain-containing protein</fullName>
    </recommendedName>
</protein>
<accession>A0AAV9FHT6</accession>
<comment type="caution">
    <text evidence="2">The sequence shown here is derived from an EMBL/GenBank/DDBJ whole genome shotgun (WGS) entry which is preliminary data.</text>
</comment>
<dbReference type="PANTHER" id="PTHR36617:SF15">
    <property type="entry name" value="REVERSE TRANSCRIPTASE ZINC-BINDING DOMAIN-CONTAINING PROTEIN"/>
    <property type="match status" value="1"/>
</dbReference>
<sequence length="273" mass="31708">MGFPNLLQLAENKESTVNAAWSEEDGWRIELRRITSERQVEELSGLLAELHDKRPILEEDDKLRWEGNTAQSFTVKASHTWWKRKSPAVLGMQDKTKLIWKGKYPLKVKIFCWMALQGRLLTKVYRSKWRQSESTMCALCQTEPVTVEHLLLRCVAVAPGWVWLSEAFGIRFRCNTLEELWEDWAKSYTLKDRSCSNRVSQLITPATLWAIWLTRNSCVFKGQRFYVENLCDLMLQFIQSWGTTIAGQEACDSTEESHTLEDTNGQQAQARIR</sequence>
<dbReference type="InterPro" id="IPR026960">
    <property type="entry name" value="RVT-Znf"/>
</dbReference>
<dbReference type="AlphaFoldDB" id="A0AAV9FHT6"/>
<dbReference type="Proteomes" id="UP001180020">
    <property type="component" value="Unassembled WGS sequence"/>
</dbReference>
<dbReference type="PANTHER" id="PTHR36617">
    <property type="entry name" value="PROTEIN, PUTATIVE-RELATED"/>
    <property type="match status" value="1"/>
</dbReference>
<proteinExistence type="predicted"/>